<feature type="binding site" evidence="11">
    <location>
        <position position="241"/>
    </location>
    <ligand>
        <name>Fe cation</name>
        <dbReference type="ChEBI" id="CHEBI:24875"/>
        <note>catalytic</note>
    </ligand>
</feature>
<feature type="compositionally biased region" description="Polar residues" evidence="13">
    <location>
        <begin position="1"/>
        <end position="10"/>
    </location>
</feature>
<comment type="similarity">
    <text evidence="3 12">Belongs to the cysteine dioxygenase family.</text>
</comment>
<dbReference type="GO" id="GO:0042412">
    <property type="term" value="P:taurine biosynthetic process"/>
    <property type="evidence" value="ECO:0007669"/>
    <property type="project" value="UniProtKB-UniRule"/>
</dbReference>
<dbReference type="Gene3D" id="2.60.120.10">
    <property type="entry name" value="Jelly Rolls"/>
    <property type="match status" value="1"/>
</dbReference>
<evidence type="ECO:0000313" key="14">
    <source>
        <dbReference type="EMBL" id="KAE9539337.1"/>
    </source>
</evidence>
<proteinExistence type="inferred from homology"/>
<comment type="cofactor">
    <cofactor evidence="12">
        <name>Fe cation</name>
        <dbReference type="ChEBI" id="CHEBI:24875"/>
    </cofactor>
    <text evidence="12">Binds 1 Fe cation per subunit.</text>
</comment>
<reference evidence="14 15" key="1">
    <citation type="submission" date="2019-08" db="EMBL/GenBank/DDBJ databases">
        <title>The genome of the soybean aphid Biotype 1, its phylome, world population structure and adaptation to the North American continent.</title>
        <authorList>
            <person name="Giordano R."/>
            <person name="Donthu R.K."/>
            <person name="Hernandez A.G."/>
            <person name="Wright C.L."/>
            <person name="Zimin A.V."/>
        </authorList>
    </citation>
    <scope>NUCLEOTIDE SEQUENCE [LARGE SCALE GENOMIC DNA]</scope>
    <source>
        <tissue evidence="14">Whole aphids</tissue>
    </source>
</reference>
<dbReference type="GO" id="GO:0017172">
    <property type="term" value="F:cysteine dioxygenase activity"/>
    <property type="evidence" value="ECO:0007669"/>
    <property type="project" value="UniProtKB-UniRule"/>
</dbReference>
<evidence type="ECO:0000256" key="8">
    <source>
        <dbReference type="ARBA" id="ARBA00023002"/>
    </source>
</evidence>
<dbReference type="SUPFAM" id="SSF51182">
    <property type="entry name" value="RmlC-like cupins"/>
    <property type="match status" value="1"/>
</dbReference>
<feature type="binding site" evidence="11">
    <location>
        <position position="174"/>
    </location>
    <ligand>
        <name>Fe cation</name>
        <dbReference type="ChEBI" id="CHEBI:24875"/>
        <note>catalytic</note>
    </ligand>
</feature>
<keyword evidence="8 12" id="KW-0560">Oxidoreductase</keyword>
<keyword evidence="7 12" id="KW-0223">Dioxygenase</keyword>
<dbReference type="OrthoDB" id="543511at2759"/>
<comment type="pathway">
    <text evidence="2 12">Organosulfur biosynthesis; taurine biosynthesis; hypotaurine from L-cysteine: step 1/2.</text>
</comment>
<comment type="catalytic activity">
    <reaction evidence="1 12">
        <text>L-cysteine + O2 = 3-sulfino-L-alanine + H(+)</text>
        <dbReference type="Rhea" id="RHEA:20441"/>
        <dbReference type="ChEBI" id="CHEBI:15378"/>
        <dbReference type="ChEBI" id="CHEBI:15379"/>
        <dbReference type="ChEBI" id="CHEBI:35235"/>
        <dbReference type="ChEBI" id="CHEBI:61085"/>
        <dbReference type="EC" id="1.13.11.20"/>
    </reaction>
</comment>
<dbReference type="EC" id="1.13.11.20" evidence="4 12"/>
<dbReference type="PANTHER" id="PTHR12918">
    <property type="entry name" value="CYSTEINE DIOXYGENASE"/>
    <property type="match status" value="1"/>
</dbReference>
<evidence type="ECO:0000256" key="5">
    <source>
        <dbReference type="ARBA" id="ARBA00022723"/>
    </source>
</evidence>
<dbReference type="CDD" id="cd10548">
    <property type="entry name" value="cupin_CDO"/>
    <property type="match status" value="1"/>
</dbReference>
<sequence length="304" mass="35292">MERVGQQQQCVKRREDPTAVMDYDDDERQQPMPWPTKRPCSRATIQMQVQRPLHQRNNDCNNSTVDAIRGYCRKRNMPLDVYRPVMHQDSDRCGGSKFRLTDLINELHRVFAEDRVNVEYVQYLMESYRSDPAEWLKYAKFNKFRYTRNLVDAGNGKFNLMVLCWGEGDGSSIHNHPESDCIMKMLAGQLTEVRFAWPETCTANDDENEEDDRQLQPMCEIGRTILETDGVCHINDSMGLHRVENASHTDKAVSLHLYCPPFEECSTFNQHTGHKTTAKSTFWSIYGEKVSKKRAEEQVPADDN</sequence>
<evidence type="ECO:0000256" key="4">
    <source>
        <dbReference type="ARBA" id="ARBA00013133"/>
    </source>
</evidence>
<keyword evidence="15" id="KW-1185">Reference proteome</keyword>
<keyword evidence="6 10" id="KW-0883">Thioether bond</keyword>
<evidence type="ECO:0000256" key="13">
    <source>
        <dbReference type="SAM" id="MobiDB-lite"/>
    </source>
</evidence>
<evidence type="ECO:0000256" key="6">
    <source>
        <dbReference type="ARBA" id="ARBA00022784"/>
    </source>
</evidence>
<evidence type="ECO:0000256" key="9">
    <source>
        <dbReference type="ARBA" id="ARBA00023004"/>
    </source>
</evidence>
<organism evidence="14 15">
    <name type="scientific">Aphis glycines</name>
    <name type="common">Soybean aphid</name>
    <dbReference type="NCBI Taxonomy" id="307491"/>
    <lineage>
        <taxon>Eukaryota</taxon>
        <taxon>Metazoa</taxon>
        <taxon>Ecdysozoa</taxon>
        <taxon>Arthropoda</taxon>
        <taxon>Hexapoda</taxon>
        <taxon>Insecta</taxon>
        <taxon>Pterygota</taxon>
        <taxon>Neoptera</taxon>
        <taxon>Paraneoptera</taxon>
        <taxon>Hemiptera</taxon>
        <taxon>Sternorrhyncha</taxon>
        <taxon>Aphidomorpha</taxon>
        <taxon>Aphidoidea</taxon>
        <taxon>Aphididae</taxon>
        <taxon>Aphidini</taxon>
        <taxon>Aphis</taxon>
        <taxon>Aphis</taxon>
    </lineage>
</organism>
<dbReference type="UniPathway" id="UPA00012">
    <property type="reaction ID" value="UER00537"/>
</dbReference>
<dbReference type="InterPro" id="IPR011051">
    <property type="entry name" value="RmlC_Cupin_sf"/>
</dbReference>
<evidence type="ECO:0000256" key="10">
    <source>
        <dbReference type="PIRSR" id="PIRSR610300-50"/>
    </source>
</evidence>
<comment type="caution">
    <text evidence="14">The sequence shown here is derived from an EMBL/GenBank/DDBJ whole genome shotgun (WGS) entry which is preliminary data.</text>
</comment>
<accession>A0A6G0TV83</accession>
<dbReference type="PANTHER" id="PTHR12918:SF1">
    <property type="entry name" value="CYSTEINE DIOXYGENASE TYPE 1"/>
    <property type="match status" value="1"/>
</dbReference>
<dbReference type="Pfam" id="PF05995">
    <property type="entry name" value="CDO_I"/>
    <property type="match status" value="1"/>
</dbReference>
<keyword evidence="5 11" id="KW-0479">Metal-binding</keyword>
<dbReference type="InterPro" id="IPR014710">
    <property type="entry name" value="RmlC-like_jellyroll"/>
</dbReference>
<protein>
    <recommendedName>
        <fullName evidence="4 12">Cysteine dioxygenase</fullName>
        <ecNumber evidence="4 12">1.13.11.20</ecNumber>
    </recommendedName>
</protein>
<evidence type="ECO:0000313" key="15">
    <source>
        <dbReference type="Proteomes" id="UP000475862"/>
    </source>
</evidence>
<dbReference type="FunFam" id="2.60.120.10:FF:000045">
    <property type="entry name" value="Cysteine dioxygenase 1"/>
    <property type="match status" value="1"/>
</dbReference>
<dbReference type="GO" id="GO:0008198">
    <property type="term" value="F:ferrous iron binding"/>
    <property type="evidence" value="ECO:0007669"/>
    <property type="project" value="UniProtKB-ARBA"/>
</dbReference>
<feature type="region of interest" description="Disordered" evidence="13">
    <location>
        <begin position="1"/>
        <end position="39"/>
    </location>
</feature>
<evidence type="ECO:0000256" key="7">
    <source>
        <dbReference type="ARBA" id="ARBA00022964"/>
    </source>
</evidence>
<gene>
    <name evidence="14" type="ORF">AGLY_004589</name>
</gene>
<evidence type="ECO:0000256" key="11">
    <source>
        <dbReference type="PIRSR" id="PIRSR610300-51"/>
    </source>
</evidence>
<keyword evidence="9 11" id="KW-0408">Iron</keyword>
<evidence type="ECO:0000256" key="2">
    <source>
        <dbReference type="ARBA" id="ARBA00004759"/>
    </source>
</evidence>
<feature type="binding site" evidence="11">
    <location>
        <position position="176"/>
    </location>
    <ligand>
        <name>Fe cation</name>
        <dbReference type="ChEBI" id="CHEBI:24875"/>
        <note>catalytic</note>
    </ligand>
</feature>
<feature type="cross-link" description="3'-(S-cysteinyl)-tyrosine (Cys-Tyr)" evidence="10">
    <location>
        <begin position="181"/>
        <end position="258"/>
    </location>
</feature>
<dbReference type="Proteomes" id="UP000475862">
    <property type="component" value="Unassembled WGS sequence"/>
</dbReference>
<dbReference type="GO" id="GO:0019448">
    <property type="term" value="P:L-cysteine catabolic process"/>
    <property type="evidence" value="ECO:0007669"/>
    <property type="project" value="TreeGrafter"/>
</dbReference>
<name>A0A6G0TV83_APHGL</name>
<evidence type="ECO:0000256" key="3">
    <source>
        <dbReference type="ARBA" id="ARBA00006622"/>
    </source>
</evidence>
<evidence type="ECO:0000256" key="1">
    <source>
        <dbReference type="ARBA" id="ARBA00000629"/>
    </source>
</evidence>
<dbReference type="AlphaFoldDB" id="A0A6G0TV83"/>
<dbReference type="InterPro" id="IPR010300">
    <property type="entry name" value="CDO_1"/>
</dbReference>
<evidence type="ECO:0000256" key="12">
    <source>
        <dbReference type="RuleBase" id="RU366010"/>
    </source>
</evidence>
<dbReference type="EMBL" id="VYZN01000014">
    <property type="protein sequence ID" value="KAE9539337.1"/>
    <property type="molecule type" value="Genomic_DNA"/>
</dbReference>